<organism evidence="2 3">
    <name type="scientific">Neorhizobium huautlense</name>
    <dbReference type="NCBI Taxonomy" id="67774"/>
    <lineage>
        <taxon>Bacteria</taxon>
        <taxon>Pseudomonadati</taxon>
        <taxon>Pseudomonadota</taxon>
        <taxon>Alphaproteobacteria</taxon>
        <taxon>Hyphomicrobiales</taxon>
        <taxon>Rhizobiaceae</taxon>
        <taxon>Rhizobium/Agrobacterium group</taxon>
        <taxon>Neorhizobium</taxon>
    </lineage>
</organism>
<evidence type="ECO:0000313" key="3">
    <source>
        <dbReference type="Proteomes" id="UP001241472"/>
    </source>
</evidence>
<dbReference type="Gene3D" id="2.30.110.10">
    <property type="entry name" value="Electron Transport, Fmn-binding Protein, Chain A"/>
    <property type="match status" value="1"/>
</dbReference>
<proteinExistence type="predicted"/>
<dbReference type="PANTHER" id="PTHR13343">
    <property type="entry name" value="CREG1 PROTEIN"/>
    <property type="match status" value="1"/>
</dbReference>
<dbReference type="InterPro" id="IPR012349">
    <property type="entry name" value="Split_barrel_FMN-bd"/>
</dbReference>
<dbReference type="Pfam" id="PF13883">
    <property type="entry name" value="CREG_beta-barrel"/>
    <property type="match status" value="1"/>
</dbReference>
<gene>
    <name evidence="2" type="ORF">J2T09_004386</name>
</gene>
<dbReference type="Gene3D" id="3.20.180.10">
    <property type="entry name" value="PNP-oxidase-like"/>
    <property type="match status" value="1"/>
</dbReference>
<dbReference type="InterPro" id="IPR055343">
    <property type="entry name" value="CREG_beta-barrel"/>
</dbReference>
<dbReference type="PANTHER" id="PTHR13343:SF17">
    <property type="entry name" value="CELLULAR REPRESSOR OF E1A-STIMULATED GENES, ISOFORM A"/>
    <property type="match status" value="1"/>
</dbReference>
<dbReference type="SUPFAM" id="SSF50475">
    <property type="entry name" value="FMN-binding split barrel"/>
    <property type="match status" value="1"/>
</dbReference>
<dbReference type="RefSeq" id="WP_306838364.1">
    <property type="nucleotide sequence ID" value="NZ_JAUSRF010000017.1"/>
</dbReference>
<comment type="caution">
    <text evidence="2">The sequence shown here is derived from an EMBL/GenBank/DDBJ whole genome shotgun (WGS) entry which is preliminary data.</text>
</comment>
<dbReference type="Proteomes" id="UP001241472">
    <property type="component" value="Unassembled WGS sequence"/>
</dbReference>
<name>A0ABT9PYP8_9HYPH</name>
<dbReference type="InterPro" id="IPR037119">
    <property type="entry name" value="Haem_oxidase_HugZ-like_sf"/>
</dbReference>
<evidence type="ECO:0000259" key="1">
    <source>
        <dbReference type="Pfam" id="PF13883"/>
    </source>
</evidence>
<feature type="domain" description="CREG-like beta-barrel" evidence="1">
    <location>
        <begin position="17"/>
        <end position="155"/>
    </location>
</feature>
<sequence length="244" mass="26714">MQDKPSPIRETDEEARRLGRRLLRGARHAALAVIDAQTGFPAVSRALLGIDLDGVPVILVSDLASHTVALKQDPRCSIMTGEPGKGDPLAHARITVFCTAESVDRDSADHARIRDRFIARHRKAELYVDFADFRFFRLVPSHAALNGGFGKAYALTAPELTIIKSSFAAEWLHMQKLVGAMTAEADAAALALKAKEIGDWTISGVDMAGFDLIRGDILLRYEFDEPISDSNEILDRISNFAKTS</sequence>
<dbReference type="EMBL" id="JAUSRF010000017">
    <property type="protein sequence ID" value="MDP9839610.1"/>
    <property type="molecule type" value="Genomic_DNA"/>
</dbReference>
<accession>A0ABT9PYP8</accession>
<protein>
    <submittedName>
        <fullName evidence="2">Heme iron utilization protein</fullName>
    </submittedName>
</protein>
<evidence type="ECO:0000313" key="2">
    <source>
        <dbReference type="EMBL" id="MDP9839610.1"/>
    </source>
</evidence>
<reference evidence="2 3" key="1">
    <citation type="submission" date="2023-07" db="EMBL/GenBank/DDBJ databases">
        <title>Sorghum-associated microbial communities from plants grown in Nebraska, USA.</title>
        <authorList>
            <person name="Schachtman D."/>
        </authorList>
    </citation>
    <scope>NUCLEOTIDE SEQUENCE [LARGE SCALE GENOMIC DNA]</scope>
    <source>
        <strain evidence="2 3">DS1307</strain>
    </source>
</reference>
<keyword evidence="3" id="KW-1185">Reference proteome</keyword>